<reference evidence="8 9" key="1">
    <citation type="submission" date="2018-11" db="EMBL/GenBank/DDBJ databases">
        <title>Complete genome sequence of Paenibacillus baekrokdamisoli strain KCTC 33723.</title>
        <authorList>
            <person name="Kang S.W."/>
            <person name="Lee K.C."/>
            <person name="Kim K.K."/>
            <person name="Kim J.S."/>
            <person name="Kim D.S."/>
            <person name="Ko S.H."/>
            <person name="Yang S.H."/>
            <person name="Lee J.S."/>
        </authorList>
    </citation>
    <scope>NUCLEOTIDE SEQUENCE [LARGE SCALE GENOMIC DNA]</scope>
    <source>
        <strain evidence="8 9">KCTC 33723</strain>
    </source>
</reference>
<dbReference type="EMBL" id="AP019308">
    <property type="protein sequence ID" value="BBH18957.1"/>
    <property type="molecule type" value="Genomic_DNA"/>
</dbReference>
<sequence length="220" mass="24859">MMTKRKEFDLGLEQLNELIVEMGNRVEKSIGEAMIALINVDGPEAVRIIVQDKELNQIEERISELGATLIATQQPVAKDLRRILVAFKIASDLERMGDFSVDIAKVVVRLEGQTLIKPLIDLPRMTEIVQLMTRESIQSYVQENVDLAYKMAKDDDMVDALYSQIIRELFTIMMENPLTISQANLLSFVGRYLERFADHATNIGESVVYLVTGARPDLNS</sequence>
<dbReference type="InterPro" id="IPR038078">
    <property type="entry name" value="PhoU-like_sf"/>
</dbReference>
<evidence type="ECO:0000256" key="7">
    <source>
        <dbReference type="PIRNR" id="PIRNR003107"/>
    </source>
</evidence>
<dbReference type="InterPro" id="IPR028366">
    <property type="entry name" value="PhoU"/>
</dbReference>
<dbReference type="Gene3D" id="1.20.58.220">
    <property type="entry name" value="Phosphate transport system protein phou homolog 2, domain 2"/>
    <property type="match status" value="1"/>
</dbReference>
<keyword evidence="6 7" id="KW-0592">Phosphate transport</keyword>
<evidence type="ECO:0000256" key="6">
    <source>
        <dbReference type="ARBA" id="ARBA00022592"/>
    </source>
</evidence>
<keyword evidence="9" id="KW-1185">Reference proteome</keyword>
<dbReference type="SUPFAM" id="SSF109755">
    <property type="entry name" value="PhoU-like"/>
    <property type="match status" value="1"/>
</dbReference>
<name>A0A3G9IIX9_9BACL</name>
<dbReference type="KEGG" id="pbk:Back11_03020"/>
<dbReference type="AlphaFoldDB" id="A0A3G9IIX9"/>
<comment type="subunit">
    <text evidence="3 7">Homodimer.</text>
</comment>
<accession>A0A3G9IIX9</accession>
<dbReference type="GO" id="GO:0045936">
    <property type="term" value="P:negative regulation of phosphate metabolic process"/>
    <property type="evidence" value="ECO:0007669"/>
    <property type="project" value="InterPro"/>
</dbReference>
<keyword evidence="4 7" id="KW-0813">Transport</keyword>
<evidence type="ECO:0000313" key="8">
    <source>
        <dbReference type="EMBL" id="BBH18957.1"/>
    </source>
</evidence>
<dbReference type="Proteomes" id="UP000275368">
    <property type="component" value="Chromosome"/>
</dbReference>
<evidence type="ECO:0000256" key="4">
    <source>
        <dbReference type="ARBA" id="ARBA00022448"/>
    </source>
</evidence>
<protein>
    <recommendedName>
        <fullName evidence="7">Phosphate-specific transport system accessory protein PhoU</fullName>
    </recommendedName>
</protein>
<organism evidence="8 9">
    <name type="scientific">Paenibacillus baekrokdamisoli</name>
    <dbReference type="NCBI Taxonomy" id="1712516"/>
    <lineage>
        <taxon>Bacteria</taxon>
        <taxon>Bacillati</taxon>
        <taxon>Bacillota</taxon>
        <taxon>Bacilli</taxon>
        <taxon>Bacillales</taxon>
        <taxon>Paenibacillaceae</taxon>
        <taxon>Paenibacillus</taxon>
    </lineage>
</organism>
<comment type="function">
    <text evidence="7">Plays a role in the regulation of phosphate uptake.</text>
</comment>
<dbReference type="GO" id="GO:0006817">
    <property type="term" value="P:phosphate ion transport"/>
    <property type="evidence" value="ECO:0007669"/>
    <property type="project" value="UniProtKB-KW"/>
</dbReference>
<proteinExistence type="inferred from homology"/>
<keyword evidence="5 7" id="KW-0963">Cytoplasm</keyword>
<dbReference type="FunFam" id="1.20.58.220:FF:000004">
    <property type="entry name" value="Phosphate-specific transport system accessory protein PhoU"/>
    <property type="match status" value="1"/>
</dbReference>
<dbReference type="PIRSF" id="PIRSF003107">
    <property type="entry name" value="PhoU"/>
    <property type="match status" value="1"/>
</dbReference>
<dbReference type="PANTHER" id="PTHR42930">
    <property type="entry name" value="PHOSPHATE-SPECIFIC TRANSPORT SYSTEM ACCESSORY PROTEIN PHOU"/>
    <property type="match status" value="1"/>
</dbReference>
<evidence type="ECO:0000256" key="5">
    <source>
        <dbReference type="ARBA" id="ARBA00022490"/>
    </source>
</evidence>
<evidence type="ECO:0000256" key="1">
    <source>
        <dbReference type="ARBA" id="ARBA00004496"/>
    </source>
</evidence>
<evidence type="ECO:0000256" key="3">
    <source>
        <dbReference type="ARBA" id="ARBA00011738"/>
    </source>
</evidence>
<dbReference type="Pfam" id="PF01895">
    <property type="entry name" value="PhoU"/>
    <property type="match status" value="2"/>
</dbReference>
<dbReference type="NCBIfam" id="TIGR02135">
    <property type="entry name" value="phoU_full"/>
    <property type="match status" value="1"/>
</dbReference>
<dbReference type="GO" id="GO:0005737">
    <property type="term" value="C:cytoplasm"/>
    <property type="evidence" value="ECO:0007669"/>
    <property type="project" value="UniProtKB-SubCell"/>
</dbReference>
<evidence type="ECO:0000256" key="2">
    <source>
        <dbReference type="ARBA" id="ARBA00008107"/>
    </source>
</evidence>
<evidence type="ECO:0000313" key="9">
    <source>
        <dbReference type="Proteomes" id="UP000275368"/>
    </source>
</evidence>
<dbReference type="GO" id="GO:0030643">
    <property type="term" value="P:intracellular phosphate ion homeostasis"/>
    <property type="evidence" value="ECO:0007669"/>
    <property type="project" value="InterPro"/>
</dbReference>
<comment type="similarity">
    <text evidence="2 7">Belongs to the PhoU family.</text>
</comment>
<dbReference type="PANTHER" id="PTHR42930:SF3">
    <property type="entry name" value="PHOSPHATE-SPECIFIC TRANSPORT SYSTEM ACCESSORY PROTEIN PHOU"/>
    <property type="match status" value="1"/>
</dbReference>
<dbReference type="InterPro" id="IPR026022">
    <property type="entry name" value="PhoU_dom"/>
</dbReference>
<comment type="subcellular location">
    <subcellularLocation>
        <location evidence="1 7">Cytoplasm</location>
    </subcellularLocation>
</comment>
<gene>
    <name evidence="8" type="ORF">Back11_03020</name>
</gene>